<dbReference type="Proteomes" id="UP001172457">
    <property type="component" value="Chromosome 6"/>
</dbReference>
<evidence type="ECO:0000313" key="3">
    <source>
        <dbReference type="EMBL" id="KAJ9544520.1"/>
    </source>
</evidence>
<gene>
    <name evidence="3" type="ORF">OSB04_024227</name>
</gene>
<dbReference type="InterPro" id="IPR012337">
    <property type="entry name" value="RNaseH-like_sf"/>
</dbReference>
<keyword evidence="4" id="KW-1185">Reference proteome</keyword>
<dbReference type="InterPro" id="IPR057670">
    <property type="entry name" value="SH3_retrovirus"/>
</dbReference>
<protein>
    <recommendedName>
        <fullName evidence="2">Retroviral polymerase SH3-like domain-containing protein</fullName>
    </recommendedName>
</protein>
<reference evidence="3" key="1">
    <citation type="submission" date="2023-03" db="EMBL/GenBank/DDBJ databases">
        <title>Chromosome-scale reference genome and RAD-based genetic map of yellow starthistle (Centaurea solstitialis) reveal putative structural variation and QTLs associated with invader traits.</title>
        <authorList>
            <person name="Reatini B."/>
            <person name="Cang F.A."/>
            <person name="Jiang Q."/>
            <person name="Mckibben M.T.W."/>
            <person name="Barker M.S."/>
            <person name="Rieseberg L.H."/>
            <person name="Dlugosch K.M."/>
        </authorList>
    </citation>
    <scope>NUCLEOTIDE SEQUENCE</scope>
    <source>
        <strain evidence="3">CAN-66</strain>
        <tissue evidence="3">Leaf</tissue>
    </source>
</reference>
<dbReference type="InterPro" id="IPR039537">
    <property type="entry name" value="Retrotran_Ty1/copia-like"/>
</dbReference>
<comment type="caution">
    <text evidence="3">The sequence shown here is derived from an EMBL/GenBank/DDBJ whole genome shotgun (WGS) entry which is preliminary data.</text>
</comment>
<sequence>MRRGSHPPKPEQGSKSPLSRIHMDLCGPMKTVSLAGRKYVLVIVDDFSRYTWTICPSSTKITSSDCQNRFAKTPYHLLFGRIPNIDYYKVFGCPCYVLNETENRGNFGSKSDEMIFVGYSDCSVAYRVLNKKTRVVSESINVKFDPISSNSVSNHGVIADESLSVSSSTTSTATTTELDLLFEYFYDDLYGTIHSSSSVTGLSSIPSCSVTTASEVSPVLSFTSPDPIIPASSPSSADIINNDNASGLSNHDSVASEAVQLDA</sequence>
<dbReference type="PANTHER" id="PTHR42648:SF21">
    <property type="entry name" value="CYSTEINE-RICH RLK (RECEPTOR-LIKE PROTEIN KINASE) 8"/>
    <property type="match status" value="1"/>
</dbReference>
<accession>A0AA38WA55</accession>
<dbReference type="PANTHER" id="PTHR42648">
    <property type="entry name" value="TRANSPOSASE, PUTATIVE-RELATED"/>
    <property type="match status" value="1"/>
</dbReference>
<dbReference type="AlphaFoldDB" id="A0AA38WA55"/>
<dbReference type="Pfam" id="PF25597">
    <property type="entry name" value="SH3_retrovirus"/>
    <property type="match status" value="1"/>
</dbReference>
<evidence type="ECO:0000313" key="4">
    <source>
        <dbReference type="Proteomes" id="UP001172457"/>
    </source>
</evidence>
<feature type="compositionally biased region" description="Low complexity" evidence="1">
    <location>
        <begin position="233"/>
        <end position="244"/>
    </location>
</feature>
<evidence type="ECO:0000259" key="2">
    <source>
        <dbReference type="Pfam" id="PF25597"/>
    </source>
</evidence>
<feature type="domain" description="Retroviral polymerase SH3-like" evidence="2">
    <location>
        <begin position="93"/>
        <end position="147"/>
    </location>
</feature>
<evidence type="ECO:0000256" key="1">
    <source>
        <dbReference type="SAM" id="MobiDB-lite"/>
    </source>
</evidence>
<dbReference type="Gene3D" id="3.30.420.10">
    <property type="entry name" value="Ribonuclease H-like superfamily/Ribonuclease H"/>
    <property type="match status" value="1"/>
</dbReference>
<feature type="region of interest" description="Disordered" evidence="1">
    <location>
        <begin position="233"/>
        <end position="263"/>
    </location>
</feature>
<name>A0AA38WA55_9ASTR</name>
<dbReference type="GO" id="GO:0003676">
    <property type="term" value="F:nucleic acid binding"/>
    <property type="evidence" value="ECO:0007669"/>
    <property type="project" value="InterPro"/>
</dbReference>
<proteinExistence type="predicted"/>
<dbReference type="SUPFAM" id="SSF53098">
    <property type="entry name" value="Ribonuclease H-like"/>
    <property type="match status" value="1"/>
</dbReference>
<organism evidence="3 4">
    <name type="scientific">Centaurea solstitialis</name>
    <name type="common">yellow star-thistle</name>
    <dbReference type="NCBI Taxonomy" id="347529"/>
    <lineage>
        <taxon>Eukaryota</taxon>
        <taxon>Viridiplantae</taxon>
        <taxon>Streptophyta</taxon>
        <taxon>Embryophyta</taxon>
        <taxon>Tracheophyta</taxon>
        <taxon>Spermatophyta</taxon>
        <taxon>Magnoliopsida</taxon>
        <taxon>eudicotyledons</taxon>
        <taxon>Gunneridae</taxon>
        <taxon>Pentapetalae</taxon>
        <taxon>asterids</taxon>
        <taxon>campanulids</taxon>
        <taxon>Asterales</taxon>
        <taxon>Asteraceae</taxon>
        <taxon>Carduoideae</taxon>
        <taxon>Cardueae</taxon>
        <taxon>Centaureinae</taxon>
        <taxon>Centaurea</taxon>
    </lineage>
</organism>
<dbReference type="InterPro" id="IPR036397">
    <property type="entry name" value="RNaseH_sf"/>
</dbReference>
<dbReference type="EMBL" id="JARYMX010000006">
    <property type="protein sequence ID" value="KAJ9544520.1"/>
    <property type="molecule type" value="Genomic_DNA"/>
</dbReference>
<feature type="region of interest" description="Disordered" evidence="1">
    <location>
        <begin position="1"/>
        <end position="21"/>
    </location>
</feature>